<dbReference type="FunFam" id="3.30.565.10:FF:000010">
    <property type="entry name" value="Sensor histidine kinase RcsC"/>
    <property type="match status" value="1"/>
</dbReference>
<evidence type="ECO:0000313" key="7">
    <source>
        <dbReference type="EMBL" id="KAF0544559.1"/>
    </source>
</evidence>
<dbReference type="PRINTS" id="PR00344">
    <property type="entry name" value="BCTRLSENSOR"/>
</dbReference>
<dbReference type="AlphaFoldDB" id="A0A8H4ESC8"/>
<dbReference type="Pfam" id="PF00072">
    <property type="entry name" value="Response_reg"/>
    <property type="match status" value="1"/>
</dbReference>
<feature type="domain" description="Response regulatory" evidence="6">
    <location>
        <begin position="674"/>
        <end position="807"/>
    </location>
</feature>
<feature type="domain" description="Response regulatory" evidence="6">
    <location>
        <begin position="1"/>
        <end position="32"/>
    </location>
</feature>
<evidence type="ECO:0000256" key="1">
    <source>
        <dbReference type="ARBA" id="ARBA00022553"/>
    </source>
</evidence>
<dbReference type="InterPro" id="IPR003661">
    <property type="entry name" value="HisK_dim/P_dom"/>
</dbReference>
<dbReference type="PANTHER" id="PTHR45339">
    <property type="entry name" value="HYBRID SIGNAL TRANSDUCTION HISTIDINE KINASE J"/>
    <property type="match status" value="1"/>
</dbReference>
<keyword evidence="8" id="KW-1185">Reference proteome</keyword>
<dbReference type="CDD" id="cd00082">
    <property type="entry name" value="HisKA"/>
    <property type="match status" value="1"/>
</dbReference>
<accession>A0A8H4ESC8</accession>
<organism evidence="7 8">
    <name type="scientific">Gigaspora margarita</name>
    <dbReference type="NCBI Taxonomy" id="4874"/>
    <lineage>
        <taxon>Eukaryota</taxon>
        <taxon>Fungi</taxon>
        <taxon>Fungi incertae sedis</taxon>
        <taxon>Mucoromycota</taxon>
        <taxon>Glomeromycotina</taxon>
        <taxon>Glomeromycetes</taxon>
        <taxon>Diversisporales</taxon>
        <taxon>Gigasporaceae</taxon>
        <taxon>Gigaspora</taxon>
    </lineage>
</organism>
<evidence type="ECO:0000313" key="8">
    <source>
        <dbReference type="Proteomes" id="UP000439903"/>
    </source>
</evidence>
<dbReference type="InterPro" id="IPR004358">
    <property type="entry name" value="Sig_transdc_His_kin-like_C"/>
</dbReference>
<protein>
    <submittedName>
        <fullName evidence="7">Protein-histidine kinase</fullName>
    </submittedName>
</protein>
<dbReference type="Gene3D" id="3.40.50.2300">
    <property type="match status" value="1"/>
</dbReference>
<dbReference type="OrthoDB" id="60033at2759"/>
<dbReference type="PROSITE" id="PS50110">
    <property type="entry name" value="RESPONSE_REGULATORY"/>
    <property type="match status" value="2"/>
</dbReference>
<dbReference type="PANTHER" id="PTHR45339:SF5">
    <property type="entry name" value="HISTIDINE KINASE"/>
    <property type="match status" value="1"/>
</dbReference>
<dbReference type="SMART" id="SM00065">
    <property type="entry name" value="GAF"/>
    <property type="match status" value="1"/>
</dbReference>
<dbReference type="EMBL" id="WTPW01000124">
    <property type="protein sequence ID" value="KAF0544559.1"/>
    <property type="molecule type" value="Genomic_DNA"/>
</dbReference>
<dbReference type="InterPro" id="IPR003018">
    <property type="entry name" value="GAF"/>
</dbReference>
<dbReference type="SMART" id="SM00388">
    <property type="entry name" value="HisKA"/>
    <property type="match status" value="1"/>
</dbReference>
<evidence type="ECO:0000259" key="5">
    <source>
        <dbReference type="PROSITE" id="PS50109"/>
    </source>
</evidence>
<gene>
    <name evidence="7" type="ORF">F8M41_002704</name>
</gene>
<dbReference type="Pfam" id="PF00512">
    <property type="entry name" value="HisKA"/>
    <property type="match status" value="1"/>
</dbReference>
<keyword evidence="1" id="KW-0597">Phosphoprotein</keyword>
<dbReference type="InterPro" id="IPR029016">
    <property type="entry name" value="GAF-like_dom_sf"/>
</dbReference>
<dbReference type="PROSITE" id="PS50109">
    <property type="entry name" value="HIS_KIN"/>
    <property type="match status" value="1"/>
</dbReference>
<dbReference type="GO" id="GO:0000155">
    <property type="term" value="F:phosphorelay sensor kinase activity"/>
    <property type="evidence" value="ECO:0007669"/>
    <property type="project" value="InterPro"/>
</dbReference>
<dbReference type="InterPro" id="IPR036097">
    <property type="entry name" value="HisK_dim/P_sf"/>
</dbReference>
<dbReference type="Proteomes" id="UP000439903">
    <property type="component" value="Unassembled WGS sequence"/>
</dbReference>
<dbReference type="SUPFAM" id="SSF55874">
    <property type="entry name" value="ATPase domain of HSP90 chaperone/DNA topoisomerase II/histidine kinase"/>
    <property type="match status" value="1"/>
</dbReference>
<keyword evidence="3 7" id="KW-0418">Kinase</keyword>
<dbReference type="SUPFAM" id="SSF55781">
    <property type="entry name" value="GAF domain-like"/>
    <property type="match status" value="1"/>
</dbReference>
<name>A0A8H4ESC8_GIGMA</name>
<sequence length="810" mass="91800">MNLLLGLDKGADDYLVKPFSSRELITRIRANIELSLLRRKILFQLCKQEEVKQLLFSITLFGSNINESFLDVAKEIHRRLPCERILIVSNNESKSNKIVTLYEDFESITQNITLNTSPLTEIGNNKSKSQTFTKLKECSNNKPGIDLYSDVYCDNVHKIVSILSVEIRLNNDVWGWIKVHRSPNSIWLESEIELLQQISNQTSLAITCANLLKENTAKEIQLKTAEIANNTISQILANTSHELRTPLNALVGLLSLFEGTNLNTDQKDMLSIISHASDVILLIVNDILDVAKLEAQKLTLANRTFDLLELIEGTIETFGKKASDKKIELILNCDIDILPRYVKSDPERLKQVLSHLLSNAVKFTKKGEIMLTVSMQSREVFDKNEENSICGQMVIKENLLIELRDTGIGIDPEYIQHVWKSFSQGDTSIIKNQDGTGIGLSICKSLVELNGGEIKVKSQLEKGSKFWFTWNVELLSKKFSLETQFNVLSYALRQKRILIIHPIEDVRNAMLKYLKKFEKVDAFDTVDKGISAAKSYKELHDRPAYDIVFIGLYENNEEEVIKTALELRGLSMNSNDLVITFIVFQNNEENELAEKLIEKIGGTTSILCTPITWKKLINQFVLMEKNKNDKSPYTYTNILKRIADYERDTNQNICEDIIGRESKSRTRNITRNKCVLCVDNDSISLENTLQQISKLGYSTVSATNGQAAVKLVDSEPKSDNTYSSNSYAELPKISLILTECNLPIMSGFDVSRAIRAMRPPISNVPIIVLTTLPVEELRNKFIESGINDYLAKPLKIEELEKILTKWIGDN</sequence>
<dbReference type="SMART" id="SM00387">
    <property type="entry name" value="HATPase_c"/>
    <property type="match status" value="1"/>
</dbReference>
<dbReference type="CDD" id="cd16922">
    <property type="entry name" value="HATPase_EvgS-ArcB-TorS-like"/>
    <property type="match status" value="1"/>
</dbReference>
<proteinExistence type="predicted"/>
<dbReference type="Gene3D" id="1.10.287.130">
    <property type="match status" value="1"/>
</dbReference>
<dbReference type="InterPro" id="IPR005467">
    <property type="entry name" value="His_kinase_dom"/>
</dbReference>
<dbReference type="Pfam" id="PF01590">
    <property type="entry name" value="GAF"/>
    <property type="match status" value="1"/>
</dbReference>
<dbReference type="InterPro" id="IPR003594">
    <property type="entry name" value="HATPase_dom"/>
</dbReference>
<dbReference type="InterPro" id="IPR036890">
    <property type="entry name" value="HATPase_C_sf"/>
</dbReference>
<dbReference type="InterPro" id="IPR011006">
    <property type="entry name" value="CheY-like_superfamily"/>
</dbReference>
<dbReference type="SUPFAM" id="SSF52172">
    <property type="entry name" value="CheY-like"/>
    <property type="match status" value="2"/>
</dbReference>
<comment type="caution">
    <text evidence="7">The sequence shown here is derived from an EMBL/GenBank/DDBJ whole genome shotgun (WGS) entry which is preliminary data.</text>
</comment>
<dbReference type="SMART" id="SM00448">
    <property type="entry name" value="REC"/>
    <property type="match status" value="1"/>
</dbReference>
<reference evidence="7 8" key="1">
    <citation type="journal article" date="2019" name="Environ. Microbiol.">
        <title>At the nexus of three kingdoms: the genome of the mycorrhizal fungus Gigaspora margarita provides insights into plant, endobacterial and fungal interactions.</title>
        <authorList>
            <person name="Venice F."/>
            <person name="Ghignone S."/>
            <person name="Salvioli di Fossalunga A."/>
            <person name="Amselem J."/>
            <person name="Novero M."/>
            <person name="Xianan X."/>
            <person name="Sedzielewska Toro K."/>
            <person name="Morin E."/>
            <person name="Lipzen A."/>
            <person name="Grigoriev I.V."/>
            <person name="Henrissat B."/>
            <person name="Martin F.M."/>
            <person name="Bonfante P."/>
        </authorList>
    </citation>
    <scope>NUCLEOTIDE SEQUENCE [LARGE SCALE GENOMIC DNA]</scope>
    <source>
        <strain evidence="7 8">BEG34</strain>
    </source>
</reference>
<dbReference type="Pfam" id="PF02518">
    <property type="entry name" value="HATPase_c"/>
    <property type="match status" value="1"/>
</dbReference>
<dbReference type="CDD" id="cd17546">
    <property type="entry name" value="REC_hyHK_CKI1_RcsC-like"/>
    <property type="match status" value="1"/>
</dbReference>
<dbReference type="SUPFAM" id="SSF47384">
    <property type="entry name" value="Homodimeric domain of signal transducing histidine kinase"/>
    <property type="match status" value="1"/>
</dbReference>
<dbReference type="Gene3D" id="6.10.250.690">
    <property type="match status" value="1"/>
</dbReference>
<evidence type="ECO:0000256" key="4">
    <source>
        <dbReference type="PROSITE-ProRule" id="PRU00169"/>
    </source>
</evidence>
<comment type="caution">
    <text evidence="4">Lacks conserved residue(s) required for the propagation of feature annotation.</text>
</comment>
<evidence type="ECO:0000256" key="2">
    <source>
        <dbReference type="ARBA" id="ARBA00022679"/>
    </source>
</evidence>
<evidence type="ECO:0000256" key="3">
    <source>
        <dbReference type="ARBA" id="ARBA00022777"/>
    </source>
</evidence>
<dbReference type="Gene3D" id="3.30.450.40">
    <property type="match status" value="1"/>
</dbReference>
<evidence type="ECO:0000259" key="6">
    <source>
        <dbReference type="PROSITE" id="PS50110"/>
    </source>
</evidence>
<dbReference type="InterPro" id="IPR001789">
    <property type="entry name" value="Sig_transdc_resp-reg_receiver"/>
</dbReference>
<feature type="domain" description="Histidine kinase" evidence="5">
    <location>
        <begin position="238"/>
        <end position="474"/>
    </location>
</feature>
<dbReference type="Gene3D" id="3.30.565.10">
    <property type="entry name" value="Histidine kinase-like ATPase, C-terminal domain"/>
    <property type="match status" value="1"/>
</dbReference>
<keyword evidence="2" id="KW-0808">Transferase</keyword>